<dbReference type="SMART" id="SM00564">
    <property type="entry name" value="PQQ"/>
    <property type="match status" value="6"/>
</dbReference>
<dbReference type="InterPro" id="IPR002372">
    <property type="entry name" value="PQQ_rpt_dom"/>
</dbReference>
<dbReference type="SUPFAM" id="SSF50998">
    <property type="entry name" value="Quinoprotein alcohol dehydrogenase-like"/>
    <property type="match status" value="2"/>
</dbReference>
<reference evidence="3" key="1">
    <citation type="journal article" date="2013" name="Nature">
        <title>Pan genome of the phytoplankton Emiliania underpins its global distribution.</title>
        <authorList>
            <person name="Read B.A."/>
            <person name="Kegel J."/>
            <person name="Klute M.J."/>
            <person name="Kuo A."/>
            <person name="Lefebvre S.C."/>
            <person name="Maumus F."/>
            <person name="Mayer C."/>
            <person name="Miller J."/>
            <person name="Monier A."/>
            <person name="Salamov A."/>
            <person name="Young J."/>
            <person name="Aguilar M."/>
            <person name="Claverie J.M."/>
            <person name="Frickenhaus S."/>
            <person name="Gonzalez K."/>
            <person name="Herman E.K."/>
            <person name="Lin Y.C."/>
            <person name="Napier J."/>
            <person name="Ogata H."/>
            <person name="Sarno A.F."/>
            <person name="Shmutz J."/>
            <person name="Schroeder D."/>
            <person name="de Vargas C."/>
            <person name="Verret F."/>
            <person name="von Dassow P."/>
            <person name="Valentin K."/>
            <person name="Van de Peer Y."/>
            <person name="Wheeler G."/>
            <person name="Dacks J.B."/>
            <person name="Delwiche C.F."/>
            <person name="Dyhrman S.T."/>
            <person name="Glockner G."/>
            <person name="John U."/>
            <person name="Richards T."/>
            <person name="Worden A.Z."/>
            <person name="Zhang X."/>
            <person name="Grigoriev I.V."/>
            <person name="Allen A.E."/>
            <person name="Bidle K."/>
            <person name="Borodovsky M."/>
            <person name="Bowler C."/>
            <person name="Brownlee C."/>
            <person name="Cock J.M."/>
            <person name="Elias M."/>
            <person name="Gladyshev V.N."/>
            <person name="Groth M."/>
            <person name="Guda C."/>
            <person name="Hadaegh A."/>
            <person name="Iglesias-Rodriguez M.D."/>
            <person name="Jenkins J."/>
            <person name="Jones B.M."/>
            <person name="Lawson T."/>
            <person name="Leese F."/>
            <person name="Lindquist E."/>
            <person name="Lobanov A."/>
            <person name="Lomsadze A."/>
            <person name="Malik S.B."/>
            <person name="Marsh M.E."/>
            <person name="Mackinder L."/>
            <person name="Mock T."/>
            <person name="Mueller-Roeber B."/>
            <person name="Pagarete A."/>
            <person name="Parker M."/>
            <person name="Probert I."/>
            <person name="Quesneville H."/>
            <person name="Raines C."/>
            <person name="Rensing S.A."/>
            <person name="Riano-Pachon D.M."/>
            <person name="Richier S."/>
            <person name="Rokitta S."/>
            <person name="Shiraiwa Y."/>
            <person name="Soanes D.M."/>
            <person name="van der Giezen M."/>
            <person name="Wahlund T.M."/>
            <person name="Williams B."/>
            <person name="Wilson W."/>
            <person name="Wolfe G."/>
            <person name="Wurch L.L."/>
        </authorList>
    </citation>
    <scope>NUCLEOTIDE SEQUENCE</scope>
</reference>
<sequence length="516" mass="54333">MLAPPKPRPPPHRSLCLRITFSCCTFVTLAFLGLIAAEAAAGGKPSCEHPMLTFIDAKAQRHLPAPVAPAATASWPRKGFDLNRTSSSPRAAARDLSAPAWSFFVGSVTYATPVIDATGNIFVASTCGAIICISPEGRVLWTYHMGWVYPSSPVLLQGSLFVSDGAGNVYALDAATGHPRWIRQFAGSRGTLDAFSLAGDEGILVATTWSGEPGAPTDGATGGQLRALAPRTGEDLWVHELPSSTYNHMPIITSRAVIYSDTEGALWCLDRSSGARLWSTPPITLPQTGPASLPAQHDGSYHDLADSLGGTSISHGGLIYVTGNADWYTGVARAYQETSLELAWEHTFPELSLVANAAAISTIAGVPTLVLGVGLTPPLGLSYLLHPGAPEDSDGYARFDGTYRGRVVALHATTGAALWTFDTPPYNGWMPAGQRPAWRGLPARINFPDSFASPMVGADGVVYISYANGVLYALNGTDGSLISSFQGESAQAEPAVGPHGELVVMMGTTLQVFKDP</sequence>
<evidence type="ECO:0000259" key="1">
    <source>
        <dbReference type="Pfam" id="PF13360"/>
    </source>
</evidence>
<dbReference type="RefSeq" id="XP_005771232.1">
    <property type="nucleotide sequence ID" value="XM_005771175.1"/>
</dbReference>
<name>A0A0D3J5L8_EMIH1</name>
<dbReference type="PaxDb" id="2903-EOD18803"/>
<dbReference type="InterPro" id="IPR011047">
    <property type="entry name" value="Quinoprotein_ADH-like_sf"/>
</dbReference>
<accession>A0A0D3J5L8</accession>
<dbReference type="GeneID" id="17264350"/>
<dbReference type="HOGENOM" id="CLU_528340_0_0_1"/>
<dbReference type="EnsemblProtists" id="EOD18803">
    <property type="protein sequence ID" value="EOD18803"/>
    <property type="gene ID" value="EMIHUDRAFT_209390"/>
</dbReference>
<dbReference type="Pfam" id="PF13360">
    <property type="entry name" value="PQQ_2"/>
    <property type="match status" value="2"/>
</dbReference>
<proteinExistence type="predicted"/>
<dbReference type="Gene3D" id="2.130.10.10">
    <property type="entry name" value="YVTN repeat-like/Quinoprotein amine dehydrogenase"/>
    <property type="match status" value="2"/>
</dbReference>
<evidence type="ECO:0000313" key="2">
    <source>
        <dbReference type="EnsemblProtists" id="EOD18803"/>
    </source>
</evidence>
<dbReference type="PANTHER" id="PTHR34512">
    <property type="entry name" value="CELL SURFACE PROTEIN"/>
    <property type="match status" value="1"/>
</dbReference>
<feature type="domain" description="Pyrrolo-quinoline quinone repeat" evidence="1">
    <location>
        <begin position="113"/>
        <end position="290"/>
    </location>
</feature>
<dbReference type="PANTHER" id="PTHR34512:SF30">
    <property type="entry name" value="OUTER MEMBRANE PROTEIN ASSEMBLY FACTOR BAMB"/>
    <property type="match status" value="1"/>
</dbReference>
<dbReference type="KEGG" id="ehx:EMIHUDRAFT_209390"/>
<dbReference type="InterPro" id="IPR015943">
    <property type="entry name" value="WD40/YVTN_repeat-like_dom_sf"/>
</dbReference>
<dbReference type="OMA" id="VECAPHV"/>
<evidence type="ECO:0000313" key="3">
    <source>
        <dbReference type="Proteomes" id="UP000013827"/>
    </source>
</evidence>
<organism evidence="2 3">
    <name type="scientific">Emiliania huxleyi (strain CCMP1516)</name>
    <dbReference type="NCBI Taxonomy" id="280463"/>
    <lineage>
        <taxon>Eukaryota</taxon>
        <taxon>Haptista</taxon>
        <taxon>Haptophyta</taxon>
        <taxon>Prymnesiophyceae</taxon>
        <taxon>Isochrysidales</taxon>
        <taxon>Noelaerhabdaceae</taxon>
        <taxon>Emiliania</taxon>
    </lineage>
</organism>
<protein>
    <recommendedName>
        <fullName evidence="1">Pyrrolo-quinoline quinone repeat domain-containing protein</fullName>
    </recommendedName>
</protein>
<dbReference type="AlphaFoldDB" id="A0A0D3J5L8"/>
<reference evidence="2" key="2">
    <citation type="submission" date="2024-10" db="UniProtKB">
        <authorList>
            <consortium name="EnsemblProtists"/>
        </authorList>
    </citation>
    <scope>IDENTIFICATION</scope>
</reference>
<dbReference type="InterPro" id="IPR018391">
    <property type="entry name" value="PQQ_b-propeller_rpt"/>
</dbReference>
<keyword evidence="3" id="KW-1185">Reference proteome</keyword>
<dbReference type="Proteomes" id="UP000013827">
    <property type="component" value="Unassembled WGS sequence"/>
</dbReference>
<feature type="domain" description="Pyrrolo-quinoline quinone repeat" evidence="1">
    <location>
        <begin position="404"/>
        <end position="484"/>
    </location>
</feature>